<proteinExistence type="predicted"/>
<evidence type="ECO:0000256" key="10">
    <source>
        <dbReference type="ARBA" id="ARBA00022989"/>
    </source>
</evidence>
<evidence type="ECO:0000256" key="6">
    <source>
        <dbReference type="ARBA" id="ARBA00022692"/>
    </source>
</evidence>
<dbReference type="InterPro" id="IPR050396">
    <property type="entry name" value="Glycosyltr_51/Transpeptidase"/>
</dbReference>
<keyword evidence="6 17" id="KW-0812">Transmembrane</keyword>
<dbReference type="GO" id="GO:0008955">
    <property type="term" value="F:peptidoglycan glycosyltransferase activity"/>
    <property type="evidence" value="ECO:0007669"/>
    <property type="project" value="UniProtKB-EC"/>
</dbReference>
<dbReference type="PANTHER" id="PTHR32282">
    <property type="entry name" value="BINDING PROTEIN TRANSPEPTIDASE, PUTATIVE-RELATED"/>
    <property type="match status" value="1"/>
</dbReference>
<dbReference type="Gene3D" id="2.60.40.10">
    <property type="entry name" value="Immunoglobulins"/>
    <property type="match status" value="1"/>
</dbReference>
<organism evidence="20 21">
    <name type="scientific">Sutcliffiella cohnii</name>
    <dbReference type="NCBI Taxonomy" id="33932"/>
    <lineage>
        <taxon>Bacteria</taxon>
        <taxon>Bacillati</taxon>
        <taxon>Bacillota</taxon>
        <taxon>Bacilli</taxon>
        <taxon>Bacillales</taxon>
        <taxon>Bacillaceae</taxon>
        <taxon>Sutcliffiella</taxon>
    </lineage>
</organism>
<dbReference type="PANTHER" id="PTHR32282:SF32">
    <property type="entry name" value="PENICILLIN-BINDING PROTEIN 2A"/>
    <property type="match status" value="1"/>
</dbReference>
<keyword evidence="8" id="KW-0133">Cell shape</keyword>
<dbReference type="GO" id="GO:0009002">
    <property type="term" value="F:serine-type D-Ala-D-Ala carboxypeptidase activity"/>
    <property type="evidence" value="ECO:0007669"/>
    <property type="project" value="UniProtKB-EC"/>
</dbReference>
<evidence type="ECO:0000256" key="8">
    <source>
        <dbReference type="ARBA" id="ARBA00022960"/>
    </source>
</evidence>
<keyword evidence="2" id="KW-0121">Carboxypeptidase</keyword>
<keyword evidence="9" id="KW-0573">Peptidoglycan synthesis</keyword>
<dbReference type="GO" id="GO:0006508">
    <property type="term" value="P:proteolysis"/>
    <property type="evidence" value="ECO:0007669"/>
    <property type="project" value="UniProtKB-KW"/>
</dbReference>
<dbReference type="Gene3D" id="3.90.1310.40">
    <property type="match status" value="1"/>
</dbReference>
<dbReference type="GO" id="GO:0008360">
    <property type="term" value="P:regulation of cell shape"/>
    <property type="evidence" value="ECO:0007669"/>
    <property type="project" value="UniProtKB-KW"/>
</dbReference>
<evidence type="ECO:0000256" key="16">
    <source>
        <dbReference type="SAM" id="MobiDB-lite"/>
    </source>
</evidence>
<evidence type="ECO:0000256" key="12">
    <source>
        <dbReference type="ARBA" id="ARBA00023268"/>
    </source>
</evidence>
<dbReference type="SUPFAM" id="SSF53955">
    <property type="entry name" value="Lysozyme-like"/>
    <property type="match status" value="1"/>
</dbReference>
<dbReference type="GO" id="GO:0009252">
    <property type="term" value="P:peptidoglycan biosynthetic process"/>
    <property type="evidence" value="ECO:0007669"/>
    <property type="project" value="UniProtKB-KW"/>
</dbReference>
<evidence type="ECO:0000256" key="14">
    <source>
        <dbReference type="ARBA" id="ARBA00034000"/>
    </source>
</evidence>
<comment type="catalytic activity">
    <reaction evidence="14">
        <text>Preferential cleavage: (Ac)2-L-Lys-D-Ala-|-D-Ala. Also transpeptidation of peptidyl-alanyl moieties that are N-acyl substituents of D-alanine.</text>
        <dbReference type="EC" id="3.4.16.4"/>
    </reaction>
</comment>
<sequence>MSKKDRFKENLLSTYQVFVNKYTKKGFNVTYLVVWNLLLIFFIIGVIGVGFAGGAGAGYFASLVKDEPLRPYEDMKRNIYNYEETSEMYFANNIYLGKYRADLDREEVKLDDISPHLINALIATEDEYFYEHEGVVPKAILRAILQEVTNSASQTGGSTLTQQLIKNQILTNEVSFDRKAKEILLALRLENFFTKEEILEAYLNVSPFGRNSSGRNIAGVKTAAKGIFGVEPNELTIPQAAYIAGLPQSPFAYTPYTRAGEVKTAEGLEPGFSRMRYVLQRMYALEYITEKQYQDALAYDLTKDFIESESSAIEEYPYVAFEIEDRAEKIIASILAEEDGYSKEEYEASTELQNQYKELAKINIRQNGYKIHTTIHKEIYDEMERVTSEFEFFGYPIKVVNKETGEEEQSYEQVGASLIDNDTGAIISFVGGRGFDISNNNFATQTNRPNGSTMKPLLLYAPAFESGRLQPGSILADISVPIPAGTTTWTPRNWNYRENGLVTAREAIRASHNIAAAHGYKDLMNNSPNPPMDYLVKQGFKNVYQDRENLSAVLGGLTTGVTVEENTAGYATFANGGNYVEPYLIERIETNNGEVVYEHEVEPVEIYSPQTAYLMLDTLRTVFHQGTGTPAKRFLNFHSDWAVKTGTTNDTTDVWLVGSNPKVTFGIWFGYPHNQTTSLSNNVGGYTATNRMQLLWARLLNAANAVDSEVVSTSESFKMPGGIVRRSYCMLSGLLPSDLCRQAGLVGEDLFNAKFVPSKVDDSLTSGKYVKIGDVAYKPLSSTPSEFVKEGPMLNPDFLKRLQLKSIEDLAKHMDNNKVFENLVILSEDSLPQNNQAPKQVSNVSLSGSTINWNASGEKDVIGYYVYYAPDTTSQSRRIASVVAGDSTSLKLNQNIGVFYVTAINATGKESSPSKEVKLGDVDKIEEEKRKKEEEEKKKKEEEEKKKKEENSGGNRDGDSSTNPPPGNDDED</sequence>
<dbReference type="InterPro" id="IPR036950">
    <property type="entry name" value="PBP_transglycosylase"/>
</dbReference>
<keyword evidence="1" id="KW-1003">Cell membrane</keyword>
<dbReference type="InterPro" id="IPR003961">
    <property type="entry name" value="FN3_dom"/>
</dbReference>
<keyword evidence="4" id="KW-0328">Glycosyltransferase</keyword>
<evidence type="ECO:0000313" key="21">
    <source>
        <dbReference type="Proteomes" id="UP000215224"/>
    </source>
</evidence>
<keyword evidence="7" id="KW-0378">Hydrolase</keyword>
<dbReference type="InterPro" id="IPR001460">
    <property type="entry name" value="PCN-bd_Tpept"/>
</dbReference>
<dbReference type="GO" id="GO:0030288">
    <property type="term" value="C:outer membrane-bounded periplasmic space"/>
    <property type="evidence" value="ECO:0007669"/>
    <property type="project" value="TreeGrafter"/>
</dbReference>
<evidence type="ECO:0000256" key="2">
    <source>
        <dbReference type="ARBA" id="ARBA00022645"/>
    </source>
</evidence>
<protein>
    <submittedName>
        <fullName evidence="20">Peptidoglycan glycosyltransferase</fullName>
    </submittedName>
</protein>
<dbReference type="AlphaFoldDB" id="A0A223KU52"/>
<accession>A0A223KU52</accession>
<dbReference type="InterPro" id="IPR013783">
    <property type="entry name" value="Ig-like_fold"/>
</dbReference>
<feature type="compositionally biased region" description="Pro residues" evidence="16">
    <location>
        <begin position="963"/>
        <end position="972"/>
    </location>
</feature>
<feature type="transmembrane region" description="Helical" evidence="17">
    <location>
        <begin position="31"/>
        <end position="61"/>
    </location>
</feature>
<evidence type="ECO:0000256" key="11">
    <source>
        <dbReference type="ARBA" id="ARBA00023136"/>
    </source>
</evidence>
<dbReference type="Gene3D" id="3.40.710.10">
    <property type="entry name" value="DD-peptidase/beta-lactamase superfamily"/>
    <property type="match status" value="1"/>
</dbReference>
<feature type="region of interest" description="Disordered" evidence="16">
    <location>
        <begin position="909"/>
        <end position="972"/>
    </location>
</feature>
<gene>
    <name evidence="20" type="ORF">BC6307_17065</name>
</gene>
<dbReference type="Pfam" id="PF00905">
    <property type="entry name" value="Transpeptidase"/>
    <property type="match status" value="1"/>
</dbReference>
<evidence type="ECO:0000256" key="17">
    <source>
        <dbReference type="SAM" id="Phobius"/>
    </source>
</evidence>
<dbReference type="InterPro" id="IPR036116">
    <property type="entry name" value="FN3_sf"/>
</dbReference>
<dbReference type="SUPFAM" id="SSF49265">
    <property type="entry name" value="Fibronectin type III"/>
    <property type="match status" value="1"/>
</dbReference>
<keyword evidence="10 17" id="KW-1133">Transmembrane helix</keyword>
<name>A0A223KU52_9BACI</name>
<feature type="compositionally biased region" description="Basic and acidic residues" evidence="16">
    <location>
        <begin position="912"/>
        <end position="959"/>
    </location>
</feature>
<keyword evidence="12" id="KW-0511">Multifunctional enzyme</keyword>
<evidence type="ECO:0000256" key="5">
    <source>
        <dbReference type="ARBA" id="ARBA00022679"/>
    </source>
</evidence>
<comment type="catalytic activity">
    <reaction evidence="15">
        <text>[GlcNAc-(1-&gt;4)-Mur2Ac(oyl-L-Ala-gamma-D-Glu-L-Lys-D-Ala-D-Ala)](n)-di-trans,octa-cis-undecaprenyl diphosphate + beta-D-GlcNAc-(1-&gt;4)-Mur2Ac(oyl-L-Ala-gamma-D-Glu-L-Lys-D-Ala-D-Ala)-di-trans,octa-cis-undecaprenyl diphosphate = [GlcNAc-(1-&gt;4)-Mur2Ac(oyl-L-Ala-gamma-D-Glu-L-Lys-D-Ala-D-Ala)](n+1)-di-trans,octa-cis-undecaprenyl diphosphate + di-trans,octa-cis-undecaprenyl diphosphate + H(+)</text>
        <dbReference type="Rhea" id="RHEA:23708"/>
        <dbReference type="Rhea" id="RHEA-COMP:9602"/>
        <dbReference type="Rhea" id="RHEA-COMP:9603"/>
        <dbReference type="ChEBI" id="CHEBI:15378"/>
        <dbReference type="ChEBI" id="CHEBI:58405"/>
        <dbReference type="ChEBI" id="CHEBI:60033"/>
        <dbReference type="ChEBI" id="CHEBI:78435"/>
        <dbReference type="EC" id="2.4.99.28"/>
    </reaction>
</comment>
<feature type="domain" description="Glycosyl transferase family 51" evidence="19">
    <location>
        <begin position="97"/>
        <end position="282"/>
    </location>
</feature>
<dbReference type="Proteomes" id="UP000215224">
    <property type="component" value="Chromosome"/>
</dbReference>
<evidence type="ECO:0000259" key="19">
    <source>
        <dbReference type="Pfam" id="PF00912"/>
    </source>
</evidence>
<feature type="domain" description="Penicillin-binding protein transpeptidase" evidence="18">
    <location>
        <begin position="416"/>
        <end position="662"/>
    </location>
</feature>
<evidence type="ECO:0000256" key="1">
    <source>
        <dbReference type="ARBA" id="ARBA00022475"/>
    </source>
</evidence>
<keyword evidence="5 20" id="KW-0808">Transferase</keyword>
<evidence type="ECO:0000256" key="15">
    <source>
        <dbReference type="ARBA" id="ARBA00049902"/>
    </source>
</evidence>
<keyword evidence="21" id="KW-1185">Reference proteome</keyword>
<dbReference type="CDD" id="cd00063">
    <property type="entry name" value="FN3"/>
    <property type="match status" value="1"/>
</dbReference>
<dbReference type="EMBL" id="CP018866">
    <property type="protein sequence ID" value="AST92874.1"/>
    <property type="molecule type" value="Genomic_DNA"/>
</dbReference>
<evidence type="ECO:0000256" key="7">
    <source>
        <dbReference type="ARBA" id="ARBA00022801"/>
    </source>
</evidence>
<keyword evidence="13" id="KW-0961">Cell wall biogenesis/degradation</keyword>
<evidence type="ECO:0000313" key="20">
    <source>
        <dbReference type="EMBL" id="AST92874.1"/>
    </source>
</evidence>
<dbReference type="InterPro" id="IPR012338">
    <property type="entry name" value="Beta-lactam/transpept-like"/>
</dbReference>
<dbReference type="InterPro" id="IPR001264">
    <property type="entry name" value="Glyco_trans_51"/>
</dbReference>
<keyword evidence="3" id="KW-0645">Protease</keyword>
<evidence type="ECO:0000256" key="3">
    <source>
        <dbReference type="ARBA" id="ARBA00022670"/>
    </source>
</evidence>
<dbReference type="GO" id="GO:0008658">
    <property type="term" value="F:penicillin binding"/>
    <property type="evidence" value="ECO:0007669"/>
    <property type="project" value="InterPro"/>
</dbReference>
<dbReference type="InterPro" id="IPR023346">
    <property type="entry name" value="Lysozyme-like_dom_sf"/>
</dbReference>
<dbReference type="KEGG" id="bcoh:BC6307_17065"/>
<dbReference type="Pfam" id="PF00912">
    <property type="entry name" value="Transgly"/>
    <property type="match status" value="1"/>
</dbReference>
<keyword evidence="11 17" id="KW-0472">Membrane</keyword>
<dbReference type="SUPFAM" id="SSF56601">
    <property type="entry name" value="beta-lactamase/transpeptidase-like"/>
    <property type="match status" value="1"/>
</dbReference>
<dbReference type="RefSeq" id="WP_066413157.1">
    <property type="nucleotide sequence ID" value="NZ_CP018866.1"/>
</dbReference>
<dbReference type="STRING" id="1314751.GCA_001591425_01097"/>
<evidence type="ECO:0000256" key="13">
    <source>
        <dbReference type="ARBA" id="ARBA00023316"/>
    </source>
</evidence>
<evidence type="ECO:0000256" key="9">
    <source>
        <dbReference type="ARBA" id="ARBA00022984"/>
    </source>
</evidence>
<evidence type="ECO:0000256" key="4">
    <source>
        <dbReference type="ARBA" id="ARBA00022676"/>
    </source>
</evidence>
<reference evidence="20 21" key="1">
    <citation type="submission" date="2016-12" db="EMBL/GenBank/DDBJ databases">
        <title>The whole genome sequencing and assembly of Bacillus cohnii DSM 6307T strain.</title>
        <authorList>
            <person name="Lee Y.-J."/>
            <person name="Yi H."/>
            <person name="Bahn Y.-S."/>
            <person name="Kim J.F."/>
            <person name="Lee D.-W."/>
        </authorList>
    </citation>
    <scope>NUCLEOTIDE SEQUENCE [LARGE SCALE GENOMIC DNA]</scope>
    <source>
        <strain evidence="20 21">DSM 6307</strain>
    </source>
</reference>
<evidence type="ECO:0000259" key="18">
    <source>
        <dbReference type="Pfam" id="PF00905"/>
    </source>
</evidence>
<dbReference type="GO" id="GO:0071555">
    <property type="term" value="P:cell wall organization"/>
    <property type="evidence" value="ECO:0007669"/>
    <property type="project" value="UniProtKB-KW"/>
</dbReference>
<dbReference type="Gene3D" id="1.10.3810.10">
    <property type="entry name" value="Biosynthetic peptidoglycan transglycosylase-like"/>
    <property type="match status" value="1"/>
</dbReference>